<dbReference type="PANTHER" id="PTHR42973">
    <property type="entry name" value="BINDING OXIDOREDUCTASE, PUTATIVE (AFU_ORTHOLOGUE AFUA_1G17690)-RELATED"/>
    <property type="match status" value="1"/>
</dbReference>
<dbReference type="GO" id="GO:0071949">
    <property type="term" value="F:FAD binding"/>
    <property type="evidence" value="ECO:0007669"/>
    <property type="project" value="InterPro"/>
</dbReference>
<dbReference type="Proteomes" id="UP000693970">
    <property type="component" value="Unassembled WGS sequence"/>
</dbReference>
<comment type="caution">
    <text evidence="7">The sequence shown here is derived from an EMBL/GenBank/DDBJ whole genome shotgun (WGS) entry which is preliminary data.</text>
</comment>
<dbReference type="GO" id="GO:0016491">
    <property type="term" value="F:oxidoreductase activity"/>
    <property type="evidence" value="ECO:0007669"/>
    <property type="project" value="UniProtKB-KW"/>
</dbReference>
<feature type="region of interest" description="Disordered" evidence="5">
    <location>
        <begin position="617"/>
        <end position="637"/>
    </location>
</feature>
<feature type="compositionally biased region" description="Low complexity" evidence="5">
    <location>
        <begin position="618"/>
        <end position="636"/>
    </location>
</feature>
<evidence type="ECO:0000313" key="7">
    <source>
        <dbReference type="EMBL" id="KAG7340536.1"/>
    </source>
</evidence>
<evidence type="ECO:0000256" key="4">
    <source>
        <dbReference type="ARBA" id="ARBA00023002"/>
    </source>
</evidence>
<evidence type="ECO:0000256" key="2">
    <source>
        <dbReference type="ARBA" id="ARBA00022630"/>
    </source>
</evidence>
<dbReference type="OrthoDB" id="45612at2759"/>
<dbReference type="PROSITE" id="PS51387">
    <property type="entry name" value="FAD_PCMH"/>
    <property type="match status" value="1"/>
</dbReference>
<reference evidence="7" key="1">
    <citation type="journal article" date="2021" name="Sci. Rep.">
        <title>Diploid genomic architecture of Nitzschia inconspicua, an elite biomass production diatom.</title>
        <authorList>
            <person name="Oliver A."/>
            <person name="Podell S."/>
            <person name="Pinowska A."/>
            <person name="Traller J.C."/>
            <person name="Smith S.R."/>
            <person name="McClure R."/>
            <person name="Beliaev A."/>
            <person name="Bohutskyi P."/>
            <person name="Hill E.A."/>
            <person name="Rabines A."/>
            <person name="Zheng H."/>
            <person name="Allen L.Z."/>
            <person name="Kuo A."/>
            <person name="Grigoriev I.V."/>
            <person name="Allen A.E."/>
            <person name="Hazlebeck D."/>
            <person name="Allen E.E."/>
        </authorList>
    </citation>
    <scope>NUCLEOTIDE SEQUENCE</scope>
    <source>
        <strain evidence="7">Hildebrandi</strain>
    </source>
</reference>
<dbReference type="PANTHER" id="PTHR42973:SF39">
    <property type="entry name" value="FAD-BINDING PCMH-TYPE DOMAIN-CONTAINING PROTEIN"/>
    <property type="match status" value="1"/>
</dbReference>
<dbReference type="AlphaFoldDB" id="A0A9K3KBX7"/>
<dbReference type="InterPro" id="IPR050416">
    <property type="entry name" value="FAD-linked_Oxidoreductase"/>
</dbReference>
<evidence type="ECO:0000313" key="8">
    <source>
        <dbReference type="Proteomes" id="UP000693970"/>
    </source>
</evidence>
<accession>A0A9K3KBX7</accession>
<reference evidence="7" key="2">
    <citation type="submission" date="2021-04" db="EMBL/GenBank/DDBJ databases">
        <authorList>
            <person name="Podell S."/>
        </authorList>
    </citation>
    <scope>NUCLEOTIDE SEQUENCE</scope>
    <source>
        <strain evidence="7">Hildebrandi</strain>
    </source>
</reference>
<dbReference type="EMBL" id="JAGRRH010000027">
    <property type="protein sequence ID" value="KAG7340536.1"/>
    <property type="molecule type" value="Genomic_DNA"/>
</dbReference>
<protein>
    <submittedName>
        <fullName evidence="7">FAD/FMN-dependent dehydrogenase</fullName>
    </submittedName>
</protein>
<keyword evidence="4" id="KW-0560">Oxidoreductase</keyword>
<proteinExistence type="predicted"/>
<sequence>MGRPSCRSQLARYADRLGCERCAFENCKWPPSKNTWPSFPSTTSLFVIFDDKTDLTEQDLSTLSIPAMVLQPNHASDIVQAIQFCQQNDIGVTVKVAGHSYFGASSANRTLLIKMNPSYPKYAIGGSLTECSTVTPASSSEIPSANHMACALASARGKNAVLRVGGGELIDEAYRAVSFEWNSQSENLYHLVGGGAGTVSAAGGWLASGGLSGTTGMRMYGVGVDQVVAMEIVLPDGQHVRFGPTEWDDVQDGGYPKTTVVTGYYLRFAARGGGGGSYGVVTSVHYQVHNYPGSLTLVAPDLSSYPENAAETITPEAAYFFTTKYIEFFLRSPESLNVTQENSRACNFAQTFNLSPFADGILFCYGTSGQNIVDKWQEYIGDPAVVEEMRLQSIPEDFIGALPLLLVQARVVDNYALIALEIGAENPGVPEGRLADSPLADLVPVLAAFPSMSDSTHTHFPLDAITSDPVGMSQLLAADVLPSGGRTVYAMGGFIPFADDGENAISPARRNAAFLMGVPDENFRNQYYSIFYGGLDMTGDFPGSSCHNHALIYEMGPLKDDWTSTCPLDWPQSKRDEKCISQNEASWGTAMLSRLEKFKAIIDPNELFICAAGVGYTSKSDPSSNPGPSPSSSSESRMLPNPISALVFFLCSFIVSLMNY</sequence>
<keyword evidence="3" id="KW-0274">FAD</keyword>
<comment type="cofactor">
    <cofactor evidence="1">
        <name>FAD</name>
        <dbReference type="ChEBI" id="CHEBI:57692"/>
    </cofactor>
</comment>
<dbReference type="InterPro" id="IPR016166">
    <property type="entry name" value="FAD-bd_PCMH"/>
</dbReference>
<name>A0A9K3KBX7_9STRA</name>
<feature type="domain" description="FAD-binding PCMH-type" evidence="6">
    <location>
        <begin position="62"/>
        <end position="291"/>
    </location>
</feature>
<organism evidence="7 8">
    <name type="scientific">Nitzschia inconspicua</name>
    <dbReference type="NCBI Taxonomy" id="303405"/>
    <lineage>
        <taxon>Eukaryota</taxon>
        <taxon>Sar</taxon>
        <taxon>Stramenopiles</taxon>
        <taxon>Ochrophyta</taxon>
        <taxon>Bacillariophyta</taxon>
        <taxon>Bacillariophyceae</taxon>
        <taxon>Bacillariophycidae</taxon>
        <taxon>Bacillariales</taxon>
        <taxon>Bacillariaceae</taxon>
        <taxon>Nitzschia</taxon>
    </lineage>
</organism>
<evidence type="ECO:0000256" key="5">
    <source>
        <dbReference type="SAM" id="MobiDB-lite"/>
    </source>
</evidence>
<gene>
    <name evidence="7" type="ORF">IV203_024079</name>
</gene>
<evidence type="ECO:0000256" key="3">
    <source>
        <dbReference type="ARBA" id="ARBA00022827"/>
    </source>
</evidence>
<evidence type="ECO:0000259" key="6">
    <source>
        <dbReference type="PROSITE" id="PS51387"/>
    </source>
</evidence>
<keyword evidence="2" id="KW-0285">Flavoprotein</keyword>
<keyword evidence="8" id="KW-1185">Reference proteome</keyword>
<evidence type="ECO:0000256" key="1">
    <source>
        <dbReference type="ARBA" id="ARBA00001974"/>
    </source>
</evidence>